<reference evidence="2 3" key="1">
    <citation type="submission" date="2019-02" db="EMBL/GenBank/DDBJ databases">
        <title>Flavobacterium sp. RD-2-33 isolated from forest soil.</title>
        <authorList>
            <person name="Chaudhary D.K."/>
        </authorList>
    </citation>
    <scope>NUCLEOTIDE SEQUENCE [LARGE SCALE GENOMIC DNA]</scope>
    <source>
        <strain evidence="2 3">RD-2-33</strain>
    </source>
</reference>
<gene>
    <name evidence="2" type="ORF">EZL74_11830</name>
</gene>
<dbReference type="AlphaFoldDB" id="A0A4Q9YQ31"/>
<comment type="caution">
    <text evidence="2">The sequence shown here is derived from an EMBL/GenBank/DDBJ whole genome shotgun (WGS) entry which is preliminary data.</text>
</comment>
<keyword evidence="1" id="KW-0812">Transmembrane</keyword>
<evidence type="ECO:0000313" key="3">
    <source>
        <dbReference type="Proteomes" id="UP000293300"/>
    </source>
</evidence>
<accession>A0A4Q9YQ31</accession>
<dbReference type="OrthoDB" id="1493032at2"/>
<sequence>MNTDKLLELAFYTLPALITGGVAYYFFQMFVKNEEKKRHFLLMRENQKHSLPLRLQAYERLALYLERINPAKLLLRVAPLNEDKVAYQNLLIHHIEQEYDHNLAQQIYVTDDCWMMLLKAKNTIIQHIRKTTLDASVPDADKLREKILSDLLQDEPASNVALSFLKSEVSQVLG</sequence>
<dbReference type="Pfam" id="PF25589">
    <property type="entry name" value="DUF7935"/>
    <property type="match status" value="1"/>
</dbReference>
<dbReference type="RefSeq" id="WP_131476831.1">
    <property type="nucleotide sequence ID" value="NZ_SJPE01000018.1"/>
</dbReference>
<keyword evidence="3" id="KW-1185">Reference proteome</keyword>
<keyword evidence="1" id="KW-0472">Membrane</keyword>
<protein>
    <submittedName>
        <fullName evidence="2">Uncharacterized protein</fullName>
    </submittedName>
</protein>
<dbReference type="Proteomes" id="UP000293300">
    <property type="component" value="Unassembled WGS sequence"/>
</dbReference>
<organism evidence="2 3">
    <name type="scientific">Flavobacterium silvisoli</name>
    <dbReference type="NCBI Taxonomy" id="2529433"/>
    <lineage>
        <taxon>Bacteria</taxon>
        <taxon>Pseudomonadati</taxon>
        <taxon>Bacteroidota</taxon>
        <taxon>Flavobacteriia</taxon>
        <taxon>Flavobacteriales</taxon>
        <taxon>Flavobacteriaceae</taxon>
        <taxon>Flavobacterium</taxon>
    </lineage>
</organism>
<dbReference type="EMBL" id="SJPE01000018">
    <property type="protein sequence ID" value="TBX65561.1"/>
    <property type="molecule type" value="Genomic_DNA"/>
</dbReference>
<evidence type="ECO:0000313" key="2">
    <source>
        <dbReference type="EMBL" id="TBX65561.1"/>
    </source>
</evidence>
<name>A0A4Q9YQ31_9FLAO</name>
<keyword evidence="1" id="KW-1133">Transmembrane helix</keyword>
<feature type="transmembrane region" description="Helical" evidence="1">
    <location>
        <begin position="6"/>
        <end position="27"/>
    </location>
</feature>
<proteinExistence type="predicted"/>
<evidence type="ECO:0000256" key="1">
    <source>
        <dbReference type="SAM" id="Phobius"/>
    </source>
</evidence>
<dbReference type="InterPro" id="IPR057695">
    <property type="entry name" value="DUF7935"/>
</dbReference>